<dbReference type="GO" id="GO:0016740">
    <property type="term" value="F:transferase activity"/>
    <property type="evidence" value="ECO:0007669"/>
    <property type="project" value="UniProtKB-KW"/>
</dbReference>
<dbReference type="Proteomes" id="UP000230766">
    <property type="component" value="Unassembled WGS sequence"/>
</dbReference>
<evidence type="ECO:0000313" key="2">
    <source>
        <dbReference type="Proteomes" id="UP000230766"/>
    </source>
</evidence>
<dbReference type="NCBIfam" id="TIGR00135">
    <property type="entry name" value="gatC"/>
    <property type="match status" value="1"/>
</dbReference>
<dbReference type="Gene3D" id="1.10.20.60">
    <property type="entry name" value="Glu-tRNAGln amidotransferase C subunit, N-terminal domain"/>
    <property type="match status" value="1"/>
</dbReference>
<comment type="caution">
    <text evidence="1">The sequence shown here is derived from an EMBL/GenBank/DDBJ whole genome shotgun (WGS) entry which is preliminary data.</text>
</comment>
<dbReference type="InterPro" id="IPR036113">
    <property type="entry name" value="Asp/Glu-ADT_sf_sub_c"/>
</dbReference>
<dbReference type="PANTHER" id="PTHR15004">
    <property type="entry name" value="GLUTAMYL-TRNA(GLN) AMIDOTRANSFERASE SUBUNIT C, MITOCHONDRIAL"/>
    <property type="match status" value="1"/>
</dbReference>
<dbReference type="GO" id="GO:0006450">
    <property type="term" value="P:regulation of translational fidelity"/>
    <property type="evidence" value="ECO:0007669"/>
    <property type="project" value="InterPro"/>
</dbReference>
<protein>
    <submittedName>
        <fullName evidence="1">Asp-tRNA(Asn)/Glu-tRNA(Gln) amidotransferase GatCAB subunit C</fullName>
    </submittedName>
</protein>
<gene>
    <name evidence="1" type="primary">gatC</name>
    <name evidence="1" type="ORF">COS09_02405</name>
</gene>
<feature type="non-terminal residue" evidence="1">
    <location>
        <position position="57"/>
    </location>
</feature>
<dbReference type="GO" id="GO:0070681">
    <property type="term" value="P:glutaminyl-tRNAGln biosynthesis via transamidation"/>
    <property type="evidence" value="ECO:0007669"/>
    <property type="project" value="TreeGrafter"/>
</dbReference>
<dbReference type="InterPro" id="IPR003837">
    <property type="entry name" value="GatC"/>
</dbReference>
<organism evidence="1 2">
    <name type="scientific">Candidatus Nealsonbacteria bacterium CG01_land_8_20_14_3_00_12</name>
    <dbReference type="NCBI Taxonomy" id="1974697"/>
    <lineage>
        <taxon>Bacteria</taxon>
        <taxon>Candidatus Nealsoniibacteriota</taxon>
    </lineage>
</organism>
<dbReference type="EMBL" id="PETJ01000064">
    <property type="protein sequence ID" value="PIV64898.1"/>
    <property type="molecule type" value="Genomic_DNA"/>
</dbReference>
<proteinExistence type="predicted"/>
<dbReference type="Pfam" id="PF02686">
    <property type="entry name" value="GatC"/>
    <property type="match status" value="1"/>
</dbReference>
<name>A0A2M7EB06_9BACT</name>
<evidence type="ECO:0000313" key="1">
    <source>
        <dbReference type="EMBL" id="PIV64898.1"/>
    </source>
</evidence>
<dbReference type="SUPFAM" id="SSF141000">
    <property type="entry name" value="Glu-tRNAGln amidotransferase C subunit"/>
    <property type="match status" value="1"/>
</dbReference>
<sequence length="57" mass="6567">MLINKKTLGYLAELSRIELNKESEEKLLKDLQKILAYFEELKEVDIENIEPMAGGTI</sequence>
<keyword evidence="1" id="KW-0808">Transferase</keyword>
<accession>A0A2M7EB06</accession>
<dbReference type="PANTHER" id="PTHR15004:SF0">
    <property type="entry name" value="GLUTAMYL-TRNA(GLN) AMIDOTRANSFERASE SUBUNIT C, MITOCHONDRIAL"/>
    <property type="match status" value="1"/>
</dbReference>
<reference evidence="2" key="1">
    <citation type="submission" date="2017-09" db="EMBL/GenBank/DDBJ databases">
        <title>Depth-based differentiation of microbial function through sediment-hosted aquifers and enrichment of novel symbionts in the deep terrestrial subsurface.</title>
        <authorList>
            <person name="Probst A.J."/>
            <person name="Ladd B."/>
            <person name="Jarett J.K."/>
            <person name="Geller-Mcgrath D.E."/>
            <person name="Sieber C.M.K."/>
            <person name="Emerson J.B."/>
            <person name="Anantharaman K."/>
            <person name="Thomas B.C."/>
            <person name="Malmstrom R."/>
            <person name="Stieglmeier M."/>
            <person name="Klingl A."/>
            <person name="Woyke T."/>
            <person name="Ryan C.M."/>
            <person name="Banfield J.F."/>
        </authorList>
    </citation>
    <scope>NUCLEOTIDE SEQUENCE [LARGE SCALE GENOMIC DNA]</scope>
</reference>
<dbReference type="AlphaFoldDB" id="A0A2M7EB06"/>